<sequence length="117" mass="13024">MNGDIGFDLNVPYTRNNDVGVEEAENDDDVFMVDENLSFDVEELFHDELLDNVNVANDEDYEPHLVLDDVNVANDDDCLPQPIEHVEEENVGIPMENATEVNNLCALSTVVPAVMST</sequence>
<evidence type="ECO:0000313" key="2">
    <source>
        <dbReference type="Proteomes" id="UP001154282"/>
    </source>
</evidence>
<proteinExistence type="predicted"/>
<reference evidence="1" key="1">
    <citation type="submission" date="2022-08" db="EMBL/GenBank/DDBJ databases">
        <authorList>
            <person name="Gutierrez-Valencia J."/>
        </authorList>
    </citation>
    <scope>NUCLEOTIDE SEQUENCE</scope>
</reference>
<evidence type="ECO:0000313" key="1">
    <source>
        <dbReference type="EMBL" id="CAI0419429.1"/>
    </source>
</evidence>
<keyword evidence="2" id="KW-1185">Reference proteome</keyword>
<comment type="caution">
    <text evidence="1">The sequence shown here is derived from an EMBL/GenBank/DDBJ whole genome shotgun (WGS) entry which is preliminary data.</text>
</comment>
<dbReference type="Proteomes" id="UP001154282">
    <property type="component" value="Unassembled WGS sequence"/>
</dbReference>
<name>A0AAV0KF61_9ROSI</name>
<gene>
    <name evidence="1" type="ORF">LITE_LOCUS17990</name>
</gene>
<organism evidence="1 2">
    <name type="scientific">Linum tenue</name>
    <dbReference type="NCBI Taxonomy" id="586396"/>
    <lineage>
        <taxon>Eukaryota</taxon>
        <taxon>Viridiplantae</taxon>
        <taxon>Streptophyta</taxon>
        <taxon>Embryophyta</taxon>
        <taxon>Tracheophyta</taxon>
        <taxon>Spermatophyta</taxon>
        <taxon>Magnoliopsida</taxon>
        <taxon>eudicotyledons</taxon>
        <taxon>Gunneridae</taxon>
        <taxon>Pentapetalae</taxon>
        <taxon>rosids</taxon>
        <taxon>fabids</taxon>
        <taxon>Malpighiales</taxon>
        <taxon>Linaceae</taxon>
        <taxon>Linum</taxon>
    </lineage>
</organism>
<dbReference type="AlphaFoldDB" id="A0AAV0KF61"/>
<accession>A0AAV0KF61</accession>
<protein>
    <submittedName>
        <fullName evidence="1">Uncharacterized protein</fullName>
    </submittedName>
</protein>
<dbReference type="EMBL" id="CAMGYJ010000005">
    <property type="protein sequence ID" value="CAI0419429.1"/>
    <property type="molecule type" value="Genomic_DNA"/>
</dbReference>